<reference evidence="2" key="1">
    <citation type="submission" date="2018-05" db="EMBL/GenBank/DDBJ databases">
        <authorList>
            <person name="Lanie J.A."/>
            <person name="Ng W.-L."/>
            <person name="Kazmierczak K.M."/>
            <person name="Andrzejewski T.M."/>
            <person name="Davidsen T.M."/>
            <person name="Wayne K.J."/>
            <person name="Tettelin H."/>
            <person name="Glass J.I."/>
            <person name="Rusch D."/>
            <person name="Podicherti R."/>
            <person name="Tsui H.-C.T."/>
            <person name="Winkler M.E."/>
        </authorList>
    </citation>
    <scope>NUCLEOTIDE SEQUENCE</scope>
</reference>
<sequence>MTKSSNKKNKPINVNSRASKNAQIKSRQSVKKTNNSKNKAPSEELLDLTRTWDEDLCE</sequence>
<accession>A0A381TKI7</accession>
<gene>
    <name evidence="2" type="ORF">METZ01_LOCUS69148</name>
</gene>
<feature type="compositionally biased region" description="Polar residues" evidence="1">
    <location>
        <begin position="12"/>
        <end position="39"/>
    </location>
</feature>
<name>A0A381TKI7_9ZZZZ</name>
<feature type="compositionally biased region" description="Basic residues" evidence="1">
    <location>
        <begin position="1"/>
        <end position="10"/>
    </location>
</feature>
<organism evidence="2">
    <name type="scientific">marine metagenome</name>
    <dbReference type="NCBI Taxonomy" id="408172"/>
    <lineage>
        <taxon>unclassified sequences</taxon>
        <taxon>metagenomes</taxon>
        <taxon>ecological metagenomes</taxon>
    </lineage>
</organism>
<protein>
    <submittedName>
        <fullName evidence="2">Uncharacterized protein</fullName>
    </submittedName>
</protein>
<proteinExistence type="predicted"/>
<evidence type="ECO:0000313" key="2">
    <source>
        <dbReference type="EMBL" id="SVA16294.1"/>
    </source>
</evidence>
<dbReference type="EMBL" id="UINC01004710">
    <property type="protein sequence ID" value="SVA16294.1"/>
    <property type="molecule type" value="Genomic_DNA"/>
</dbReference>
<evidence type="ECO:0000256" key="1">
    <source>
        <dbReference type="SAM" id="MobiDB-lite"/>
    </source>
</evidence>
<dbReference type="AlphaFoldDB" id="A0A381TKI7"/>
<feature type="region of interest" description="Disordered" evidence="1">
    <location>
        <begin position="1"/>
        <end position="58"/>
    </location>
</feature>